<evidence type="ECO:0000259" key="1">
    <source>
        <dbReference type="Pfam" id="PF08823"/>
    </source>
</evidence>
<name>U2Y496_GEOKU</name>
<comment type="caution">
    <text evidence="2">The sequence shown here is derived from an EMBL/GenBank/DDBJ whole genome shotgun (WGS) entry which is preliminary data.</text>
</comment>
<dbReference type="Pfam" id="PF08823">
    <property type="entry name" value="PG_binding_2"/>
    <property type="match status" value="1"/>
</dbReference>
<sequence length="302" mass="32846">MEDGEMTHIAKDIVATFSIVAFDPATGELGIAVQSKFLGVGAVVPWAKAGVGAVATQSYANTSYGPRGLEWMAKGKSAQETLELLVADDSERDLRQVGIVDAKGRAATFTGKKCYPWAGGITGPNYAAQGNILAGEETVLAMGRAFEQTKGPLAERLLKALQAGQAAGGDRRGQQSAALLVVKEGGGYGGYNDRYIDLRVDDHPRPIEELIRLYQLRQLYFEKPRPEKVAAIEGTVKEEVAAHLVRLGYLSKERSADREALHEALTVYIHTENFEERQVEKGKIDLDVLQYMKQQPSPNEVG</sequence>
<evidence type="ECO:0000313" key="2">
    <source>
        <dbReference type="EMBL" id="GAD14084.1"/>
    </source>
</evidence>
<dbReference type="InterPro" id="IPR014927">
    <property type="entry name" value="PG-bd_2"/>
</dbReference>
<dbReference type="InterPro" id="IPR029055">
    <property type="entry name" value="Ntn_hydrolases_N"/>
</dbReference>
<feature type="domain" description="Putative peptidoglycan binding" evidence="1">
    <location>
        <begin position="220"/>
        <end position="292"/>
    </location>
</feature>
<dbReference type="Gene3D" id="3.60.20.10">
    <property type="entry name" value="Glutamine Phosphoribosylpyrophosphate, subunit 1, domain 1"/>
    <property type="match status" value="1"/>
</dbReference>
<dbReference type="InterPro" id="IPR010430">
    <property type="entry name" value="DUF1028"/>
</dbReference>
<protein>
    <recommendedName>
        <fullName evidence="1">Putative peptidoglycan binding domain-containing protein</fullName>
    </recommendedName>
</protein>
<dbReference type="PANTHER" id="PTHR39328:SF1">
    <property type="entry name" value="BLL2871 PROTEIN"/>
    <property type="match status" value="1"/>
</dbReference>
<gene>
    <name evidence="2" type="ORF">GBL_2301</name>
</gene>
<dbReference type="EMBL" id="BASG01000023">
    <property type="protein sequence ID" value="GAD14084.1"/>
    <property type="molecule type" value="Genomic_DNA"/>
</dbReference>
<evidence type="ECO:0000313" key="3">
    <source>
        <dbReference type="Proteomes" id="UP000016424"/>
    </source>
</evidence>
<dbReference type="AlphaFoldDB" id="U2Y496"/>
<dbReference type="PANTHER" id="PTHR39328">
    <property type="entry name" value="BLL2871 PROTEIN"/>
    <property type="match status" value="1"/>
</dbReference>
<reference evidence="3" key="1">
    <citation type="journal article" date="2013" name="Genome">
        <title>Draft Genome Sequence of Geobacillus kaustophilus GBlys, a Lysogenic Strain with Bacteriophage phiOH2.</title>
        <authorList>
            <person name="Doi K."/>
            <person name="Mori K."/>
            <person name="Martono H."/>
            <person name="Nagayoshi Y."/>
            <person name="Fujino Y."/>
            <person name="Tashiro K."/>
            <person name="Kuhara S."/>
            <person name="Ohshima T."/>
        </authorList>
    </citation>
    <scope>NUCLEOTIDE SEQUENCE [LARGE SCALE GENOMIC DNA]</scope>
    <source>
        <strain evidence="3">GBlys</strain>
    </source>
</reference>
<organism evidence="2 3">
    <name type="scientific">Geobacillus kaustophilus GBlys</name>
    <dbReference type="NCBI Taxonomy" id="1337888"/>
    <lineage>
        <taxon>Bacteria</taxon>
        <taxon>Bacillati</taxon>
        <taxon>Bacillota</taxon>
        <taxon>Bacilli</taxon>
        <taxon>Bacillales</taxon>
        <taxon>Anoxybacillaceae</taxon>
        <taxon>Geobacillus</taxon>
        <taxon>Geobacillus thermoleovorans group</taxon>
    </lineage>
</organism>
<dbReference type="Proteomes" id="UP000016424">
    <property type="component" value="Unassembled WGS sequence"/>
</dbReference>
<dbReference type="Pfam" id="PF06267">
    <property type="entry name" value="DUF1028"/>
    <property type="match status" value="1"/>
</dbReference>
<dbReference type="SUPFAM" id="SSF56235">
    <property type="entry name" value="N-terminal nucleophile aminohydrolases (Ntn hydrolases)"/>
    <property type="match status" value="1"/>
</dbReference>
<proteinExistence type="predicted"/>
<accession>U2Y496</accession>